<comment type="caution">
    <text evidence="1">The sequence shown here is derived from an EMBL/GenBank/DDBJ whole genome shotgun (WGS) entry which is preliminary data.</text>
</comment>
<proteinExistence type="predicted"/>
<sequence>PGSPRKYCPAVEIEVLHKGRSHTIESVEKAADWDRGLRERELCLFTIECA</sequence>
<protein>
    <submittedName>
        <fullName evidence="1">Uncharacterized protein</fullName>
    </submittedName>
</protein>
<evidence type="ECO:0000313" key="2">
    <source>
        <dbReference type="Proteomes" id="UP001066276"/>
    </source>
</evidence>
<feature type="non-terminal residue" evidence="1">
    <location>
        <position position="50"/>
    </location>
</feature>
<gene>
    <name evidence="1" type="ORF">NDU88_005579</name>
</gene>
<name>A0AAV7SM96_PLEWA</name>
<accession>A0AAV7SM96</accession>
<organism evidence="1 2">
    <name type="scientific">Pleurodeles waltl</name>
    <name type="common">Iberian ribbed newt</name>
    <dbReference type="NCBI Taxonomy" id="8319"/>
    <lineage>
        <taxon>Eukaryota</taxon>
        <taxon>Metazoa</taxon>
        <taxon>Chordata</taxon>
        <taxon>Craniata</taxon>
        <taxon>Vertebrata</taxon>
        <taxon>Euteleostomi</taxon>
        <taxon>Amphibia</taxon>
        <taxon>Batrachia</taxon>
        <taxon>Caudata</taxon>
        <taxon>Salamandroidea</taxon>
        <taxon>Salamandridae</taxon>
        <taxon>Pleurodelinae</taxon>
        <taxon>Pleurodeles</taxon>
    </lineage>
</organism>
<feature type="non-terminal residue" evidence="1">
    <location>
        <position position="1"/>
    </location>
</feature>
<reference evidence="1" key="1">
    <citation type="journal article" date="2022" name="bioRxiv">
        <title>Sequencing and chromosome-scale assembly of the giantPleurodeles waltlgenome.</title>
        <authorList>
            <person name="Brown T."/>
            <person name="Elewa A."/>
            <person name="Iarovenko S."/>
            <person name="Subramanian E."/>
            <person name="Araus A.J."/>
            <person name="Petzold A."/>
            <person name="Susuki M."/>
            <person name="Suzuki K.-i.T."/>
            <person name="Hayashi T."/>
            <person name="Toyoda A."/>
            <person name="Oliveira C."/>
            <person name="Osipova E."/>
            <person name="Leigh N.D."/>
            <person name="Simon A."/>
            <person name="Yun M.H."/>
        </authorList>
    </citation>
    <scope>NUCLEOTIDE SEQUENCE</scope>
    <source>
        <strain evidence="1">20211129_DDA</strain>
        <tissue evidence="1">Liver</tissue>
    </source>
</reference>
<evidence type="ECO:0000313" key="1">
    <source>
        <dbReference type="EMBL" id="KAJ1165150.1"/>
    </source>
</evidence>
<dbReference type="Proteomes" id="UP001066276">
    <property type="component" value="Chromosome 4_2"/>
</dbReference>
<keyword evidence="2" id="KW-1185">Reference proteome</keyword>
<dbReference type="AlphaFoldDB" id="A0AAV7SM96"/>
<dbReference type="EMBL" id="JANPWB010000008">
    <property type="protein sequence ID" value="KAJ1165150.1"/>
    <property type="molecule type" value="Genomic_DNA"/>
</dbReference>